<dbReference type="Proteomes" id="UP001443914">
    <property type="component" value="Unassembled WGS sequence"/>
</dbReference>
<dbReference type="EMBL" id="JBDFQZ010000012">
    <property type="protein sequence ID" value="KAK9674366.1"/>
    <property type="molecule type" value="Genomic_DNA"/>
</dbReference>
<gene>
    <name evidence="2" type="ORF">RND81_12G228100</name>
</gene>
<dbReference type="InterPro" id="IPR039280">
    <property type="entry name" value="VUP"/>
</dbReference>
<feature type="region of interest" description="Disordered" evidence="1">
    <location>
        <begin position="153"/>
        <end position="172"/>
    </location>
</feature>
<proteinExistence type="predicted"/>
<keyword evidence="3" id="KW-1185">Reference proteome</keyword>
<dbReference type="AlphaFoldDB" id="A0AAW1HE91"/>
<name>A0AAW1HE91_SAPOF</name>
<sequence>MGDYSQSCTSYYKGNSCSSRVNNNDNNNCSEESGWTMYLDDFDNDFHLKDGSFFASGCESSCLVSGAACSAIRDGSGDASLCKSRTNLIMERRRSKAGIVDKELEDTASSPSHSPKLVCDMNQSYMNSNGLDSRDVYQAYNSNNFQNHQQTAYDHSPCFSQKKRRKSQDGVGGVEMDCMETQLRRKGLCLVPMSSMLLDYLT</sequence>
<dbReference type="GO" id="GO:0010089">
    <property type="term" value="P:xylem development"/>
    <property type="evidence" value="ECO:0007669"/>
    <property type="project" value="InterPro"/>
</dbReference>
<reference evidence="2" key="1">
    <citation type="submission" date="2024-03" db="EMBL/GenBank/DDBJ databases">
        <title>WGS assembly of Saponaria officinalis var. Norfolk2.</title>
        <authorList>
            <person name="Jenkins J."/>
            <person name="Shu S."/>
            <person name="Grimwood J."/>
            <person name="Barry K."/>
            <person name="Goodstein D."/>
            <person name="Schmutz J."/>
            <person name="Leebens-Mack J."/>
            <person name="Osbourn A."/>
        </authorList>
    </citation>
    <scope>NUCLEOTIDE SEQUENCE [LARGE SCALE GENOMIC DNA]</scope>
    <source>
        <strain evidence="2">JIC</strain>
    </source>
</reference>
<accession>A0AAW1HE91</accession>
<evidence type="ECO:0000313" key="3">
    <source>
        <dbReference type="Proteomes" id="UP001443914"/>
    </source>
</evidence>
<dbReference type="PANTHER" id="PTHR33974">
    <property type="entry name" value="VASCULAR-RELATED UNKNOWN PROTEIN 1-RELATED"/>
    <property type="match status" value="1"/>
</dbReference>
<dbReference type="PANTHER" id="PTHR33974:SF25">
    <property type="entry name" value="SMALL PHOSPHATASE-LIKE PROTEIN 2, PUTATIVE-RELATED"/>
    <property type="match status" value="1"/>
</dbReference>
<comment type="caution">
    <text evidence="2">The sequence shown here is derived from an EMBL/GenBank/DDBJ whole genome shotgun (WGS) entry which is preliminary data.</text>
</comment>
<evidence type="ECO:0000313" key="2">
    <source>
        <dbReference type="EMBL" id="KAK9674366.1"/>
    </source>
</evidence>
<evidence type="ECO:0000256" key="1">
    <source>
        <dbReference type="SAM" id="MobiDB-lite"/>
    </source>
</evidence>
<protein>
    <submittedName>
        <fullName evidence="2">Uncharacterized protein</fullName>
    </submittedName>
</protein>
<organism evidence="2 3">
    <name type="scientific">Saponaria officinalis</name>
    <name type="common">Common soapwort</name>
    <name type="synonym">Lychnis saponaria</name>
    <dbReference type="NCBI Taxonomy" id="3572"/>
    <lineage>
        <taxon>Eukaryota</taxon>
        <taxon>Viridiplantae</taxon>
        <taxon>Streptophyta</taxon>
        <taxon>Embryophyta</taxon>
        <taxon>Tracheophyta</taxon>
        <taxon>Spermatophyta</taxon>
        <taxon>Magnoliopsida</taxon>
        <taxon>eudicotyledons</taxon>
        <taxon>Gunneridae</taxon>
        <taxon>Pentapetalae</taxon>
        <taxon>Caryophyllales</taxon>
        <taxon>Caryophyllaceae</taxon>
        <taxon>Caryophylleae</taxon>
        <taxon>Saponaria</taxon>
    </lineage>
</organism>